<accession>A0A654M0Z3</accession>
<dbReference type="Proteomes" id="UP000058925">
    <property type="component" value="Chromosome"/>
</dbReference>
<dbReference type="EMBL" id="CP012850">
    <property type="protein sequence ID" value="ALI36263.1"/>
    <property type="molecule type" value="Genomic_DNA"/>
</dbReference>
<organism evidence="1 2">
    <name type="scientific">Candidatus Nitrosocosmicus oleophilus</name>
    <dbReference type="NCBI Taxonomy" id="1353260"/>
    <lineage>
        <taxon>Archaea</taxon>
        <taxon>Nitrososphaerota</taxon>
        <taxon>Nitrososphaeria</taxon>
        <taxon>Nitrososphaerales</taxon>
        <taxon>Nitrososphaeraceae</taxon>
        <taxon>Candidatus Nitrosocosmicus</taxon>
    </lineage>
</organism>
<sequence length="39" mass="4558">MLVGQNGGRFIDHPPIFLDLLIDMENVDDLNPIIQYRFQ</sequence>
<name>A0A654M0Z3_9ARCH</name>
<gene>
    <name evidence="1" type="ORF">NMY3_02062</name>
</gene>
<protein>
    <submittedName>
        <fullName evidence="1">Uncharacterized protein</fullName>
    </submittedName>
</protein>
<keyword evidence="2" id="KW-1185">Reference proteome</keyword>
<proteinExistence type="predicted"/>
<dbReference type="KEGG" id="taa:NMY3_02062"/>
<dbReference type="AlphaFoldDB" id="A0A654M0Z3"/>
<reference evidence="2" key="1">
    <citation type="submission" date="2015-10" db="EMBL/GenBank/DDBJ databases">
        <title>Niche specialization of a soil ammonia-oxidizing archaeon, Candidatus Nitrosocosmicus oleophilus.</title>
        <authorList>
            <person name="Jung M.-Y."/>
            <person name="Rhee S.-K."/>
        </authorList>
    </citation>
    <scope>NUCLEOTIDE SEQUENCE [LARGE SCALE GENOMIC DNA]</scope>
    <source>
        <strain evidence="2">MY3</strain>
    </source>
</reference>
<evidence type="ECO:0000313" key="2">
    <source>
        <dbReference type="Proteomes" id="UP000058925"/>
    </source>
</evidence>
<evidence type="ECO:0000313" key="1">
    <source>
        <dbReference type="EMBL" id="ALI36263.1"/>
    </source>
</evidence>